<name>A0ABM6TKU5_9CAUL</name>
<dbReference type="InterPro" id="IPR002510">
    <property type="entry name" value="Metalloprtase-TldD/E_N"/>
</dbReference>
<dbReference type="PANTHER" id="PTHR43421:SF1">
    <property type="entry name" value="METALLOPROTEASE PMBA"/>
    <property type="match status" value="1"/>
</dbReference>
<feature type="domain" description="Metalloprotease TldD/E N-terminal" evidence="2">
    <location>
        <begin position="21"/>
        <end position="85"/>
    </location>
</feature>
<evidence type="ECO:0000259" key="4">
    <source>
        <dbReference type="Pfam" id="PF19290"/>
    </source>
</evidence>
<proteinExistence type="inferred from homology"/>
<sequence length="443" mass="46181">MDENLLHDVVAAARKAGADAAEAVFAERQSLSVSVRLGELEEVEREEARDLGLRVFIGQRSATVSGSDVSAEARAKLVERAVAMARLAPEDPYASLAPADRLARAPYPELDLVDPYEPTAETLETQARTAEEHARAVKGVTNSDGGSAAWSSSRWAFVTSEGFHASHAATGHSVSASAIAGEGAGMERGGEGRSTRHFGDLPAAGDIGMEAGRQAVVRLDPRKIASTTAPVIFENRLAMSLIGPLLGAISGPSIARGTSFLKDRLGQQIFARGVHLLEDPHRVRGLGSAPFDDEGVATEARALIDDGVLTTWLLNTSSAKQLGLVTTGHASRGLAGPSGVSTHNLTLQPGEKDIKSLMKDAGTGLVVTSMFGPSLNGNTGDWSVGCSGYWFENGESTGPVTEITVAGNLIDIYARLVPGSDLELRGASNSPSLLVDALAIAGK</sequence>
<keyword evidence="6" id="KW-1185">Reference proteome</keyword>
<dbReference type="PANTHER" id="PTHR43421">
    <property type="entry name" value="METALLOPROTEASE PMBA"/>
    <property type="match status" value="1"/>
</dbReference>
<reference evidence="5 6" key="1">
    <citation type="journal article" date="2015" name="Biotechnol. Bioeng.">
        <title>Genome sequence and phenotypic characterization of Caulobacter segnis.</title>
        <authorList>
            <person name="Patel S."/>
            <person name="Fletcher B."/>
            <person name="Scott D.C."/>
            <person name="Ely B."/>
        </authorList>
    </citation>
    <scope>NUCLEOTIDE SEQUENCE [LARGE SCALE GENOMIC DNA]</scope>
    <source>
        <strain evidence="5 6">TK0059</strain>
    </source>
</reference>
<dbReference type="Proteomes" id="UP000240527">
    <property type="component" value="Chromosome"/>
</dbReference>
<dbReference type="SUPFAM" id="SSF111283">
    <property type="entry name" value="Putative modulator of DNA gyrase, PmbA/TldD"/>
    <property type="match status" value="1"/>
</dbReference>
<dbReference type="InterPro" id="IPR035068">
    <property type="entry name" value="TldD/PmbA_N"/>
</dbReference>
<evidence type="ECO:0000256" key="1">
    <source>
        <dbReference type="ARBA" id="ARBA00005836"/>
    </source>
</evidence>
<dbReference type="RefSeq" id="WP_013080909.1">
    <property type="nucleotide sequence ID" value="NZ_CP027850.1"/>
</dbReference>
<dbReference type="Pfam" id="PF19289">
    <property type="entry name" value="PmbA_TldD_3rd"/>
    <property type="match status" value="1"/>
</dbReference>
<dbReference type="InterPro" id="IPR045570">
    <property type="entry name" value="Metalloprtase-TldD/E_cen_dom"/>
</dbReference>
<evidence type="ECO:0000259" key="2">
    <source>
        <dbReference type="Pfam" id="PF01523"/>
    </source>
</evidence>
<gene>
    <name evidence="5" type="ORF">B7G68_19655</name>
</gene>
<evidence type="ECO:0000313" key="6">
    <source>
        <dbReference type="Proteomes" id="UP000240527"/>
    </source>
</evidence>
<feature type="domain" description="Metalloprotease TldD/E central" evidence="4">
    <location>
        <begin position="115"/>
        <end position="219"/>
    </location>
</feature>
<dbReference type="InterPro" id="IPR036059">
    <property type="entry name" value="TldD/PmbA_sf"/>
</dbReference>
<dbReference type="Pfam" id="PF19290">
    <property type="entry name" value="PmbA_TldD_2nd"/>
    <property type="match status" value="1"/>
</dbReference>
<protein>
    <submittedName>
        <fullName evidence="5">TldD/PmbA family protein</fullName>
    </submittedName>
</protein>
<dbReference type="EMBL" id="CP027850">
    <property type="protein sequence ID" value="AVQ03865.1"/>
    <property type="molecule type" value="Genomic_DNA"/>
</dbReference>
<dbReference type="Pfam" id="PF01523">
    <property type="entry name" value="PmbA_TldD_1st"/>
    <property type="match status" value="1"/>
</dbReference>
<evidence type="ECO:0000259" key="3">
    <source>
        <dbReference type="Pfam" id="PF19289"/>
    </source>
</evidence>
<dbReference type="InterPro" id="IPR045569">
    <property type="entry name" value="Metalloprtase-TldD/E_C"/>
</dbReference>
<organism evidence="5 6">
    <name type="scientific">Caulobacter segnis</name>
    <dbReference type="NCBI Taxonomy" id="88688"/>
    <lineage>
        <taxon>Bacteria</taxon>
        <taxon>Pseudomonadati</taxon>
        <taxon>Pseudomonadota</taxon>
        <taxon>Alphaproteobacteria</taxon>
        <taxon>Caulobacterales</taxon>
        <taxon>Caulobacteraceae</taxon>
        <taxon>Caulobacter</taxon>
    </lineage>
</organism>
<comment type="similarity">
    <text evidence="1">Belongs to the peptidase U62 family.</text>
</comment>
<evidence type="ECO:0000313" key="5">
    <source>
        <dbReference type="EMBL" id="AVQ03865.1"/>
    </source>
</evidence>
<dbReference type="Gene3D" id="3.30.2290.10">
    <property type="entry name" value="PmbA/TldD superfamily"/>
    <property type="match status" value="1"/>
</dbReference>
<dbReference type="InterPro" id="IPR047657">
    <property type="entry name" value="PmbA"/>
</dbReference>
<feature type="domain" description="Metalloprotease TldD/E C-terminal" evidence="3">
    <location>
        <begin position="227"/>
        <end position="442"/>
    </location>
</feature>
<accession>A0ABM6TKU5</accession>